<accession>A0AAD9KP79</accession>
<organism evidence="16 17">
    <name type="scientific">Ridgeia piscesae</name>
    <name type="common">Tubeworm</name>
    <dbReference type="NCBI Taxonomy" id="27915"/>
    <lineage>
        <taxon>Eukaryota</taxon>
        <taxon>Metazoa</taxon>
        <taxon>Spiralia</taxon>
        <taxon>Lophotrochozoa</taxon>
        <taxon>Annelida</taxon>
        <taxon>Polychaeta</taxon>
        <taxon>Sedentaria</taxon>
        <taxon>Canalipalpata</taxon>
        <taxon>Sabellida</taxon>
        <taxon>Siboglinidae</taxon>
        <taxon>Ridgeia</taxon>
    </lineage>
</organism>
<evidence type="ECO:0000256" key="3">
    <source>
        <dbReference type="ARBA" id="ARBA00022692"/>
    </source>
</evidence>
<keyword evidence="8 14" id="KW-0472">Membrane</keyword>
<evidence type="ECO:0000256" key="11">
    <source>
        <dbReference type="ARBA" id="ARBA00023180"/>
    </source>
</evidence>
<feature type="compositionally biased region" description="Low complexity" evidence="13">
    <location>
        <begin position="1"/>
        <end position="21"/>
    </location>
</feature>
<sequence>MQSGKIPDTSISASSSFDAKSVGPHNARIRTETNGGAWCPKPQVAEGITEWLEIDLGELKVITAVETQGRFGNGQGMEYATNFRLQYQRADGGKWLDYRNKRSEPLFSGNKNTHIAVLSDVKPPIIARRVRFIPHSRYKRTVCMRVEVYGCPWKDGIVSYSMHQGDSRGSEVDLYDITYDGDVKDSFLSGGLGQLIDWDEGIDNFRLDMDSVGKKGYEWVGWKNDTVARQPVVITFEFDHVRNFSMILLHCNNLFSKGVSVFRMARVYFSVGGKYYNSEPVEYEYMVDVVMQMARWVHIPIPNHIGRFIRLELYFENRWILLSEVRINSTIVTSNVTEETAPVIPPSPAPSGDRNGKKTGMLNNGIYEQMSADGTTSGRGHKTQRNGSGHGDMKSEAGTVKALDDTYVGIIIGAVAALVLLCGIIFVFVFRRQRKKYKGSPHKLFGTNHMNFNLDDLTPAMANGKLSNGNMYNSIATMDEKEAMREKLNSNDVYREPVDGIQHRTLPVPPGDYSDKDYTVPPDLSKYSALVVNLPPNPIFHSTNPVRETSPSPPPPTPPPPPHFRITDVTNIQGLMGNSIYALPSGDIWQGENMSVIECPRENLQFIERLGEGQFGEVHLCEAVRVEDFLGEDFLESGMRSLLVAVKTLRDDAGQQARCVLVVTHVGLDQYCSNTYTCN</sequence>
<feature type="transmembrane region" description="Helical" evidence="14">
    <location>
        <begin position="407"/>
        <end position="430"/>
    </location>
</feature>
<evidence type="ECO:0000256" key="12">
    <source>
        <dbReference type="ARBA" id="ARBA00061639"/>
    </source>
</evidence>
<dbReference type="EMBL" id="JAODUO010000773">
    <property type="protein sequence ID" value="KAK2174827.1"/>
    <property type="molecule type" value="Genomic_DNA"/>
</dbReference>
<evidence type="ECO:0000256" key="1">
    <source>
        <dbReference type="ARBA" id="ARBA00004251"/>
    </source>
</evidence>
<evidence type="ECO:0000256" key="9">
    <source>
        <dbReference type="ARBA" id="ARBA00023157"/>
    </source>
</evidence>
<evidence type="ECO:0000256" key="10">
    <source>
        <dbReference type="ARBA" id="ARBA00023170"/>
    </source>
</evidence>
<keyword evidence="7 14" id="KW-1133">Transmembrane helix</keyword>
<dbReference type="Pfam" id="PF21114">
    <property type="entry name" value="DDR1-2_DS-like"/>
    <property type="match status" value="1"/>
</dbReference>
<dbReference type="InterPro" id="IPR000421">
    <property type="entry name" value="FA58C"/>
</dbReference>
<evidence type="ECO:0000256" key="14">
    <source>
        <dbReference type="SAM" id="Phobius"/>
    </source>
</evidence>
<feature type="domain" description="F5/8 type C" evidence="15">
    <location>
        <begin position="1"/>
        <end position="151"/>
    </location>
</feature>
<dbReference type="SUPFAM" id="SSF49785">
    <property type="entry name" value="Galactose-binding domain-like"/>
    <property type="match status" value="1"/>
</dbReference>
<dbReference type="CDD" id="cd00057">
    <property type="entry name" value="FA58C"/>
    <property type="match status" value="1"/>
</dbReference>
<name>A0AAD9KP79_RIDPI</name>
<dbReference type="PANTHER" id="PTHR24543:SF291">
    <property type="entry name" value="SMOKE ALARM, ISOFORM D"/>
    <property type="match status" value="1"/>
</dbReference>
<feature type="region of interest" description="Disordered" evidence="13">
    <location>
        <begin position="339"/>
        <end position="396"/>
    </location>
</feature>
<feature type="compositionally biased region" description="Pro residues" evidence="13">
    <location>
        <begin position="551"/>
        <end position="562"/>
    </location>
</feature>
<comment type="subcellular location">
    <subcellularLocation>
        <location evidence="1">Cell membrane</location>
        <topology evidence="1">Single-pass type I membrane protein</topology>
    </subcellularLocation>
</comment>
<keyword evidence="9" id="KW-1015">Disulfide bond</keyword>
<dbReference type="AlphaFoldDB" id="A0AAD9KP79"/>
<reference evidence="16" key="1">
    <citation type="journal article" date="2023" name="Mol. Biol. Evol.">
        <title>Third-Generation Sequencing Reveals the Adaptive Role of the Epigenome in Three Deep-Sea Polychaetes.</title>
        <authorList>
            <person name="Perez M."/>
            <person name="Aroh O."/>
            <person name="Sun Y."/>
            <person name="Lan Y."/>
            <person name="Juniper S.K."/>
            <person name="Young C.R."/>
            <person name="Angers B."/>
            <person name="Qian P.Y."/>
        </authorList>
    </citation>
    <scope>NUCLEOTIDE SEQUENCE</scope>
    <source>
        <strain evidence="16">R07B-5</strain>
    </source>
</reference>
<dbReference type="Gene3D" id="3.30.200.20">
    <property type="entry name" value="Phosphorylase Kinase, domain 1"/>
    <property type="match status" value="1"/>
</dbReference>
<evidence type="ECO:0000256" key="4">
    <source>
        <dbReference type="ARBA" id="ARBA00022729"/>
    </source>
</evidence>
<evidence type="ECO:0000256" key="2">
    <source>
        <dbReference type="ARBA" id="ARBA00022475"/>
    </source>
</evidence>
<evidence type="ECO:0000256" key="7">
    <source>
        <dbReference type="ARBA" id="ARBA00022989"/>
    </source>
</evidence>
<keyword evidence="5" id="KW-0547">Nucleotide-binding</keyword>
<evidence type="ECO:0000259" key="15">
    <source>
        <dbReference type="PROSITE" id="PS50022"/>
    </source>
</evidence>
<gene>
    <name evidence="16" type="ORF">NP493_772g00013</name>
</gene>
<comment type="similarity">
    <text evidence="12">Belongs to the protein kinase superfamily. Tyr protein kinase family. Insulin receptor subfamily.</text>
</comment>
<proteinExistence type="inferred from homology"/>
<evidence type="ECO:0000256" key="6">
    <source>
        <dbReference type="ARBA" id="ARBA00022840"/>
    </source>
</evidence>
<dbReference type="PROSITE" id="PS01286">
    <property type="entry name" value="FA58C_2"/>
    <property type="match status" value="1"/>
</dbReference>
<dbReference type="InterPro" id="IPR008979">
    <property type="entry name" value="Galactose-bd-like_sf"/>
</dbReference>
<evidence type="ECO:0000256" key="13">
    <source>
        <dbReference type="SAM" id="MobiDB-lite"/>
    </source>
</evidence>
<feature type="region of interest" description="Disordered" evidence="13">
    <location>
        <begin position="1"/>
        <end position="35"/>
    </location>
</feature>
<keyword evidence="2" id="KW-1003">Cell membrane</keyword>
<dbReference type="PROSITE" id="PS01285">
    <property type="entry name" value="FA58C_1"/>
    <property type="match status" value="1"/>
</dbReference>
<keyword evidence="3 14" id="KW-0812">Transmembrane</keyword>
<keyword evidence="4" id="KW-0732">Signal</keyword>
<keyword evidence="10" id="KW-0675">Receptor</keyword>
<evidence type="ECO:0000313" key="17">
    <source>
        <dbReference type="Proteomes" id="UP001209878"/>
    </source>
</evidence>
<keyword evidence="11" id="KW-0325">Glycoprotein</keyword>
<dbReference type="InterPro" id="IPR048525">
    <property type="entry name" value="DDR1-2_DS-like"/>
</dbReference>
<keyword evidence="17" id="KW-1185">Reference proteome</keyword>
<dbReference type="Gene3D" id="2.60.120.1190">
    <property type="match status" value="1"/>
</dbReference>
<dbReference type="GO" id="GO:0005524">
    <property type="term" value="F:ATP binding"/>
    <property type="evidence" value="ECO:0007669"/>
    <property type="project" value="UniProtKB-KW"/>
</dbReference>
<dbReference type="Proteomes" id="UP001209878">
    <property type="component" value="Unassembled WGS sequence"/>
</dbReference>
<dbReference type="GO" id="GO:0005886">
    <property type="term" value="C:plasma membrane"/>
    <property type="evidence" value="ECO:0007669"/>
    <property type="project" value="UniProtKB-SubCell"/>
</dbReference>
<dbReference type="PANTHER" id="PTHR24543">
    <property type="entry name" value="MULTICOPPER OXIDASE-RELATED"/>
    <property type="match status" value="1"/>
</dbReference>
<dbReference type="FunFam" id="2.60.120.260:FF:000007">
    <property type="entry name" value="Discoidin domain receptor tyrosine kinase 1"/>
    <property type="match status" value="1"/>
</dbReference>
<feature type="region of interest" description="Disordered" evidence="13">
    <location>
        <begin position="540"/>
        <end position="562"/>
    </location>
</feature>
<dbReference type="SMART" id="SM00231">
    <property type="entry name" value="FA58C"/>
    <property type="match status" value="1"/>
</dbReference>
<evidence type="ECO:0000313" key="16">
    <source>
        <dbReference type="EMBL" id="KAK2174827.1"/>
    </source>
</evidence>
<dbReference type="Gene3D" id="2.60.120.260">
    <property type="entry name" value="Galactose-binding domain-like"/>
    <property type="match status" value="1"/>
</dbReference>
<evidence type="ECO:0000256" key="5">
    <source>
        <dbReference type="ARBA" id="ARBA00022741"/>
    </source>
</evidence>
<comment type="caution">
    <text evidence="16">The sequence shown here is derived from an EMBL/GenBank/DDBJ whole genome shotgun (WGS) entry which is preliminary data.</text>
</comment>
<evidence type="ECO:0000256" key="8">
    <source>
        <dbReference type="ARBA" id="ARBA00023136"/>
    </source>
</evidence>
<protein>
    <recommendedName>
        <fullName evidence="15">F5/8 type C domain-containing protein</fullName>
    </recommendedName>
</protein>
<keyword evidence="6" id="KW-0067">ATP-binding</keyword>
<dbReference type="Pfam" id="PF00754">
    <property type="entry name" value="F5_F8_type_C"/>
    <property type="match status" value="1"/>
</dbReference>
<dbReference type="PROSITE" id="PS50022">
    <property type="entry name" value="FA58C_3"/>
    <property type="match status" value="1"/>
</dbReference>